<evidence type="ECO:0000313" key="2">
    <source>
        <dbReference type="Proteomes" id="UP000886856"/>
    </source>
</evidence>
<dbReference type="AlphaFoldDB" id="A0A9D2I1W0"/>
<proteinExistence type="predicted"/>
<gene>
    <name evidence="1" type="ORF">H9948_04655</name>
</gene>
<name>A0A9D2I1W0_9LACT</name>
<reference evidence="1" key="2">
    <citation type="submission" date="2021-04" db="EMBL/GenBank/DDBJ databases">
        <authorList>
            <person name="Gilroy R."/>
        </authorList>
    </citation>
    <scope>NUCLEOTIDE SEQUENCE</scope>
    <source>
        <strain evidence="1">CHK171-505</strain>
    </source>
</reference>
<comment type="caution">
    <text evidence="1">The sequence shown here is derived from an EMBL/GenBank/DDBJ whole genome shotgun (WGS) entry which is preliminary data.</text>
</comment>
<protein>
    <submittedName>
        <fullName evidence="1">Uncharacterized protein</fullName>
    </submittedName>
</protein>
<evidence type="ECO:0000313" key="1">
    <source>
        <dbReference type="EMBL" id="HJA90063.1"/>
    </source>
</evidence>
<dbReference type="Proteomes" id="UP000886856">
    <property type="component" value="Unassembled WGS sequence"/>
</dbReference>
<dbReference type="EMBL" id="DWYW01000101">
    <property type="protein sequence ID" value="HJA90063.1"/>
    <property type="molecule type" value="Genomic_DNA"/>
</dbReference>
<accession>A0A9D2I1W0</accession>
<sequence>MQTKAKIDLKSGTVLDWVLPSDTGLDIIETRLTEPLFKPKWTGKVIEDEEGNQIMGEGEWVEGATQEEIDELTKPQPHEPTVEERLEETERIAQMTSLAFSEYVFGAMKGDY</sequence>
<organism evidence="1 2">
    <name type="scientific">Candidatus Jeotgalibaca merdavium</name>
    <dbReference type="NCBI Taxonomy" id="2838627"/>
    <lineage>
        <taxon>Bacteria</taxon>
        <taxon>Bacillati</taxon>
        <taxon>Bacillota</taxon>
        <taxon>Bacilli</taxon>
        <taxon>Lactobacillales</taxon>
        <taxon>Carnobacteriaceae</taxon>
        <taxon>Jeotgalibaca</taxon>
    </lineage>
</organism>
<reference evidence="1" key="1">
    <citation type="journal article" date="2021" name="PeerJ">
        <title>Extensive microbial diversity within the chicken gut microbiome revealed by metagenomics and culture.</title>
        <authorList>
            <person name="Gilroy R."/>
            <person name="Ravi A."/>
            <person name="Getino M."/>
            <person name="Pursley I."/>
            <person name="Horton D.L."/>
            <person name="Alikhan N.F."/>
            <person name="Baker D."/>
            <person name="Gharbi K."/>
            <person name="Hall N."/>
            <person name="Watson M."/>
            <person name="Adriaenssens E.M."/>
            <person name="Foster-Nyarko E."/>
            <person name="Jarju S."/>
            <person name="Secka A."/>
            <person name="Antonio M."/>
            <person name="Oren A."/>
            <person name="Chaudhuri R.R."/>
            <person name="La Ragione R."/>
            <person name="Hildebrand F."/>
            <person name="Pallen M.J."/>
        </authorList>
    </citation>
    <scope>NUCLEOTIDE SEQUENCE</scope>
    <source>
        <strain evidence="1">CHK171-505</strain>
    </source>
</reference>